<dbReference type="Proteomes" id="UP000192578">
    <property type="component" value="Unassembled WGS sequence"/>
</dbReference>
<sequence>MYENYADFPSITKLYHQQVQHLGSAVAAVLLTALGNADVTNPDKWLSVIVQITKNITTIQTVVTNHDTGPACAAVKESLANDLVNILSSLQ</sequence>
<reference evidence="2" key="1">
    <citation type="submission" date="2017-01" db="EMBL/GenBank/DDBJ databases">
        <title>Comparative genomics of anhydrobiosis in the tardigrade Hypsibius dujardini.</title>
        <authorList>
            <person name="Yoshida Y."/>
            <person name="Koutsovoulos G."/>
            <person name="Laetsch D."/>
            <person name="Stevens L."/>
            <person name="Kumar S."/>
            <person name="Horikawa D."/>
            <person name="Ishino K."/>
            <person name="Komine S."/>
            <person name="Tomita M."/>
            <person name="Blaxter M."/>
            <person name="Arakawa K."/>
        </authorList>
    </citation>
    <scope>NUCLEOTIDE SEQUENCE [LARGE SCALE GENOMIC DNA]</scope>
    <source>
        <strain evidence="2">Z151</strain>
    </source>
</reference>
<protein>
    <submittedName>
        <fullName evidence="1">Uncharacterized protein</fullName>
    </submittedName>
</protein>
<dbReference type="EMBL" id="MTYJ01000475">
    <property type="protein sequence ID" value="OWA54877.1"/>
    <property type="molecule type" value="Genomic_DNA"/>
</dbReference>
<name>A0A9X6RPA8_HYPEX</name>
<evidence type="ECO:0000313" key="1">
    <source>
        <dbReference type="EMBL" id="OWA54877.1"/>
    </source>
</evidence>
<gene>
    <name evidence="1" type="ORF">BV898_19269</name>
</gene>
<comment type="caution">
    <text evidence="1">The sequence shown here is derived from an EMBL/GenBank/DDBJ whole genome shotgun (WGS) entry which is preliminary data.</text>
</comment>
<evidence type="ECO:0000313" key="2">
    <source>
        <dbReference type="Proteomes" id="UP000192578"/>
    </source>
</evidence>
<proteinExistence type="predicted"/>
<keyword evidence="2" id="KW-1185">Reference proteome</keyword>
<organism evidence="1 2">
    <name type="scientific">Hypsibius exemplaris</name>
    <name type="common">Freshwater tardigrade</name>
    <dbReference type="NCBI Taxonomy" id="2072580"/>
    <lineage>
        <taxon>Eukaryota</taxon>
        <taxon>Metazoa</taxon>
        <taxon>Ecdysozoa</taxon>
        <taxon>Tardigrada</taxon>
        <taxon>Eutardigrada</taxon>
        <taxon>Parachela</taxon>
        <taxon>Hypsibioidea</taxon>
        <taxon>Hypsibiidae</taxon>
        <taxon>Hypsibius</taxon>
    </lineage>
</organism>
<dbReference type="AlphaFoldDB" id="A0A9X6RPA8"/>
<accession>A0A9X6RPA8</accession>